<protein>
    <submittedName>
        <fullName evidence="2">Uncharacterized protein</fullName>
    </submittedName>
</protein>
<keyword evidence="1" id="KW-0472">Membrane</keyword>
<feature type="transmembrane region" description="Helical" evidence="1">
    <location>
        <begin position="47"/>
        <end position="70"/>
    </location>
</feature>
<keyword evidence="3" id="KW-1185">Reference proteome</keyword>
<keyword evidence="1" id="KW-0812">Transmembrane</keyword>
<dbReference type="EMBL" id="PVTI01000001">
    <property type="protein sequence ID" value="PRY63625.1"/>
    <property type="molecule type" value="Genomic_DNA"/>
</dbReference>
<organism evidence="2 3">
    <name type="scientific">Knoellia remsis</name>
    <dbReference type="NCBI Taxonomy" id="407159"/>
    <lineage>
        <taxon>Bacteria</taxon>
        <taxon>Bacillati</taxon>
        <taxon>Actinomycetota</taxon>
        <taxon>Actinomycetes</taxon>
        <taxon>Micrococcales</taxon>
        <taxon>Intrasporangiaceae</taxon>
        <taxon>Knoellia</taxon>
    </lineage>
</organism>
<keyword evidence="1" id="KW-1133">Transmembrane helix</keyword>
<name>A0A2T0V0B1_9MICO</name>
<dbReference type="AlphaFoldDB" id="A0A2T0V0B1"/>
<proteinExistence type="predicted"/>
<feature type="transmembrane region" description="Helical" evidence="1">
    <location>
        <begin position="76"/>
        <end position="99"/>
    </location>
</feature>
<evidence type="ECO:0000313" key="2">
    <source>
        <dbReference type="EMBL" id="PRY63625.1"/>
    </source>
</evidence>
<sequence>MFLGAMVAQTNGPQRLALLVGLSAAVLAAVGLLVLRGKLRAGGRAVSGAVAAVLTLPLLAAGAAAVLVAAGETPLLAVPLALFAGAPAAIVAMVVPQLLRDPSSTPRAR</sequence>
<evidence type="ECO:0000256" key="1">
    <source>
        <dbReference type="SAM" id="Phobius"/>
    </source>
</evidence>
<comment type="caution">
    <text evidence="2">The sequence shown here is derived from an EMBL/GenBank/DDBJ whole genome shotgun (WGS) entry which is preliminary data.</text>
</comment>
<accession>A0A2T0V0B1</accession>
<gene>
    <name evidence="2" type="ORF">BCF74_10123</name>
</gene>
<dbReference type="Proteomes" id="UP000237822">
    <property type="component" value="Unassembled WGS sequence"/>
</dbReference>
<feature type="transmembrane region" description="Helical" evidence="1">
    <location>
        <begin position="16"/>
        <end position="35"/>
    </location>
</feature>
<reference evidence="2 3" key="1">
    <citation type="submission" date="2018-03" db="EMBL/GenBank/DDBJ databases">
        <title>Genomic Encyclopedia of Archaeal and Bacterial Type Strains, Phase II (KMG-II): from individual species to whole genera.</title>
        <authorList>
            <person name="Goeker M."/>
        </authorList>
    </citation>
    <scope>NUCLEOTIDE SEQUENCE [LARGE SCALE GENOMIC DNA]</scope>
    <source>
        <strain evidence="2 3">ATCC BAA-1496</strain>
    </source>
</reference>
<evidence type="ECO:0000313" key="3">
    <source>
        <dbReference type="Proteomes" id="UP000237822"/>
    </source>
</evidence>